<keyword evidence="7" id="KW-0067">ATP-binding</keyword>
<dbReference type="PANTHER" id="PTHR43711:SF1">
    <property type="entry name" value="HISTIDINE KINASE 1"/>
    <property type="match status" value="1"/>
</dbReference>
<evidence type="ECO:0000256" key="1">
    <source>
        <dbReference type="ARBA" id="ARBA00000085"/>
    </source>
</evidence>
<proteinExistence type="predicted"/>
<organism evidence="7 8">
    <name type="scientific">Funiculus sociatus GB2-A5</name>
    <dbReference type="NCBI Taxonomy" id="2933946"/>
    <lineage>
        <taxon>Bacteria</taxon>
        <taxon>Bacillati</taxon>
        <taxon>Cyanobacteriota</taxon>
        <taxon>Cyanophyceae</taxon>
        <taxon>Coleofasciculales</taxon>
        <taxon>Coleofasciculaceae</taxon>
        <taxon>Funiculus</taxon>
    </lineage>
</organism>
<dbReference type="PROSITE" id="PS50109">
    <property type="entry name" value="HIS_KIN"/>
    <property type="match status" value="1"/>
</dbReference>
<protein>
    <recommendedName>
        <fullName evidence="2">histidine kinase</fullName>
        <ecNumber evidence="2">2.7.13.3</ecNumber>
    </recommendedName>
</protein>
<reference evidence="7 8" key="1">
    <citation type="submission" date="2022-04" db="EMBL/GenBank/DDBJ databases">
        <title>Positive selection, recombination, and allopatry shape intraspecific diversity of widespread and dominant cyanobacteria.</title>
        <authorList>
            <person name="Wei J."/>
            <person name="Shu W."/>
            <person name="Hu C."/>
        </authorList>
    </citation>
    <scope>NUCLEOTIDE SEQUENCE [LARGE SCALE GENOMIC DNA]</scope>
    <source>
        <strain evidence="7 8">GB2-A5</strain>
    </source>
</reference>
<dbReference type="EMBL" id="JAMPKK010000045">
    <property type="protein sequence ID" value="MEP0866532.1"/>
    <property type="molecule type" value="Genomic_DNA"/>
</dbReference>
<dbReference type="InterPro" id="IPR003594">
    <property type="entry name" value="HATPase_dom"/>
</dbReference>
<dbReference type="InterPro" id="IPR004358">
    <property type="entry name" value="Sig_transdc_His_kin-like_C"/>
</dbReference>
<accession>A0ABV0JT13</accession>
<dbReference type="GO" id="GO:0005524">
    <property type="term" value="F:ATP binding"/>
    <property type="evidence" value="ECO:0007669"/>
    <property type="project" value="UniProtKB-KW"/>
</dbReference>
<keyword evidence="8" id="KW-1185">Reference proteome</keyword>
<feature type="domain" description="Histidine kinase" evidence="6">
    <location>
        <begin position="150"/>
        <end position="369"/>
    </location>
</feature>
<evidence type="ECO:0000313" key="8">
    <source>
        <dbReference type="Proteomes" id="UP001442494"/>
    </source>
</evidence>
<dbReference type="Gene3D" id="3.30.565.10">
    <property type="entry name" value="Histidine kinase-like ATPase, C-terminal domain"/>
    <property type="match status" value="1"/>
</dbReference>
<gene>
    <name evidence="7" type="ORF">NDI37_18915</name>
</gene>
<dbReference type="RefSeq" id="WP_190422363.1">
    <property type="nucleotide sequence ID" value="NZ_JAMPKK010000045.1"/>
</dbReference>
<dbReference type="PANTHER" id="PTHR43711">
    <property type="entry name" value="TWO-COMPONENT HISTIDINE KINASE"/>
    <property type="match status" value="1"/>
</dbReference>
<dbReference type="SMART" id="SM00387">
    <property type="entry name" value="HATPase_c"/>
    <property type="match status" value="1"/>
</dbReference>
<keyword evidence="7" id="KW-0547">Nucleotide-binding</keyword>
<dbReference type="SUPFAM" id="SSF55874">
    <property type="entry name" value="ATPase domain of HSP90 chaperone/DNA topoisomerase II/histidine kinase"/>
    <property type="match status" value="1"/>
</dbReference>
<dbReference type="Pfam" id="PF02518">
    <property type="entry name" value="HATPase_c"/>
    <property type="match status" value="1"/>
</dbReference>
<comment type="catalytic activity">
    <reaction evidence="1">
        <text>ATP + protein L-histidine = ADP + protein N-phospho-L-histidine.</text>
        <dbReference type="EC" id="2.7.13.3"/>
    </reaction>
</comment>
<evidence type="ECO:0000256" key="3">
    <source>
        <dbReference type="ARBA" id="ARBA00022679"/>
    </source>
</evidence>
<dbReference type="Proteomes" id="UP001442494">
    <property type="component" value="Unassembled WGS sequence"/>
</dbReference>
<keyword evidence="3" id="KW-0808">Transferase</keyword>
<evidence type="ECO:0000256" key="2">
    <source>
        <dbReference type="ARBA" id="ARBA00012438"/>
    </source>
</evidence>
<name>A0ABV0JT13_9CYAN</name>
<dbReference type="PRINTS" id="PR00344">
    <property type="entry name" value="BCTRLSENSOR"/>
</dbReference>
<keyword evidence="5" id="KW-0902">Two-component regulatory system</keyword>
<dbReference type="EC" id="2.7.13.3" evidence="2"/>
<comment type="caution">
    <text evidence="7">The sequence shown here is derived from an EMBL/GenBank/DDBJ whole genome shotgun (WGS) entry which is preliminary data.</text>
</comment>
<evidence type="ECO:0000256" key="5">
    <source>
        <dbReference type="ARBA" id="ARBA00023012"/>
    </source>
</evidence>
<dbReference type="InterPro" id="IPR036890">
    <property type="entry name" value="HATPase_C_sf"/>
</dbReference>
<evidence type="ECO:0000259" key="6">
    <source>
        <dbReference type="PROSITE" id="PS50109"/>
    </source>
</evidence>
<dbReference type="InterPro" id="IPR050736">
    <property type="entry name" value="Sensor_HK_Regulatory"/>
</dbReference>
<keyword evidence="4" id="KW-0418">Kinase</keyword>
<evidence type="ECO:0000256" key="4">
    <source>
        <dbReference type="ARBA" id="ARBA00022777"/>
    </source>
</evidence>
<sequence>MNKSITDELFAILDTVVLEHLNDCYFKVIGNVPRWFLQFYPNVTSEENKINLQTKFPFLENFLIDAEDFWHDNIAQRLKSGLWSEVDMSGQECHLEASAVRLENKKILLIELLGVAYEEKQSLIQKARQNNLTYHYLLKETQKKEILLHCILHDVAGQLTGINCCFALLAMENFSPKGRERLEIGKKQSIKQEMLIQEILKAFSAEVKSLEDFTVDSAQAPDAVRCAREVVEALLPTFSLNKRILQLEPNIDMAQDWKVVGENSRLERVLFNLVENAFRHSPLGSTVTVDVNQDGKFILFTVDDEGPGVPEDISKNLFQKFAQGREKSGKAGLGLYFCRITVERWGGSIGYSTRPKGGSCFWFRLPRAVL</sequence>
<dbReference type="InterPro" id="IPR005467">
    <property type="entry name" value="His_kinase_dom"/>
</dbReference>
<evidence type="ECO:0000313" key="7">
    <source>
        <dbReference type="EMBL" id="MEP0866532.1"/>
    </source>
</evidence>